<feature type="transmembrane region" description="Helical" evidence="8">
    <location>
        <begin position="417"/>
        <end position="437"/>
    </location>
</feature>
<evidence type="ECO:0000256" key="5">
    <source>
        <dbReference type="ARBA" id="ARBA00022692"/>
    </source>
</evidence>
<evidence type="ECO:0000259" key="9">
    <source>
        <dbReference type="Pfam" id="PF13231"/>
    </source>
</evidence>
<accession>A0ABN7ZXU0</accession>
<feature type="transmembrane region" description="Helical" evidence="8">
    <location>
        <begin position="368"/>
        <end position="387"/>
    </location>
</feature>
<evidence type="ECO:0000256" key="8">
    <source>
        <dbReference type="SAM" id="Phobius"/>
    </source>
</evidence>
<feature type="transmembrane region" description="Helical" evidence="8">
    <location>
        <begin position="189"/>
        <end position="218"/>
    </location>
</feature>
<evidence type="ECO:0000256" key="2">
    <source>
        <dbReference type="ARBA" id="ARBA00022475"/>
    </source>
</evidence>
<protein>
    <recommendedName>
        <fullName evidence="9">Glycosyltransferase RgtA/B/C/D-like domain-containing protein</fullName>
    </recommendedName>
</protein>
<dbReference type="EMBL" id="CAKJTI010000014">
    <property type="protein sequence ID" value="CAG9613558.1"/>
    <property type="molecule type" value="Genomic_DNA"/>
</dbReference>
<comment type="subcellular location">
    <subcellularLocation>
        <location evidence="1">Cell membrane</location>
        <topology evidence="1">Multi-pass membrane protein</topology>
    </subcellularLocation>
</comment>
<keyword evidence="4" id="KW-0808">Transferase</keyword>
<proteinExistence type="predicted"/>
<dbReference type="InterPro" id="IPR038731">
    <property type="entry name" value="RgtA/B/C-like"/>
</dbReference>
<keyword evidence="2" id="KW-1003">Cell membrane</keyword>
<evidence type="ECO:0000256" key="1">
    <source>
        <dbReference type="ARBA" id="ARBA00004651"/>
    </source>
</evidence>
<feature type="transmembrane region" description="Helical" evidence="8">
    <location>
        <begin position="79"/>
        <end position="100"/>
    </location>
</feature>
<feature type="transmembrane region" description="Helical" evidence="8">
    <location>
        <begin position="148"/>
        <end position="168"/>
    </location>
</feature>
<dbReference type="PANTHER" id="PTHR33908">
    <property type="entry name" value="MANNOSYLTRANSFERASE YKCB-RELATED"/>
    <property type="match status" value="1"/>
</dbReference>
<dbReference type="InterPro" id="IPR050297">
    <property type="entry name" value="LipidA_mod_glycosyltrf_83"/>
</dbReference>
<dbReference type="RefSeq" id="WP_230575622.1">
    <property type="nucleotide sequence ID" value="NZ_CAKJTI010000014.1"/>
</dbReference>
<evidence type="ECO:0000313" key="11">
    <source>
        <dbReference type="Proteomes" id="UP000789423"/>
    </source>
</evidence>
<evidence type="ECO:0000256" key="7">
    <source>
        <dbReference type="ARBA" id="ARBA00023136"/>
    </source>
</evidence>
<evidence type="ECO:0000313" key="10">
    <source>
        <dbReference type="EMBL" id="CAG9613558.1"/>
    </source>
</evidence>
<evidence type="ECO:0000256" key="3">
    <source>
        <dbReference type="ARBA" id="ARBA00022676"/>
    </source>
</evidence>
<sequence>MQYNRIMSNVQIGFHSFFNKIVVGLMFLFFAYSFWSSFEEVSNIVDMNSSSLAIILGVCIILILLATSILQYRFTSKQFILFLISITVVLRFLSIVSMGAPLEGDAKVMYEAAKQIGQRNTSFSGLEALVQSPFIMYESFFIRLFGDAMFVLKICNILYCGATAFFIYKLASTLFHEECGRIAAMLYALYIPNIVLCSVLTNEHLATCLFYFACYLLIHKGLNHSYMWGVAAALFAFSNVIRPLGLFLIIVLVMYLVVVEVLQSAERKKMLFKIVGICVIFYGVHYGVSYALAKSSSLQYTFTNDRYIQSVLVGENEKTTEREKKEYTVDFINKKLKAIEMDRFASIQMSLGKLQKQEIQNTLIKGGYLIYIMITIFVAIAMLHLLFQKPGNGSYMLFLFIIVGYLFTRFMNTRIVYDSILVPSLLILQSYGIYVVYQYCQKLFFKK</sequence>
<dbReference type="PANTHER" id="PTHR33908:SF3">
    <property type="entry name" value="UNDECAPRENYL PHOSPHATE-ALPHA-4-AMINO-4-DEOXY-L-ARABINOSE ARABINOSYL TRANSFERASE"/>
    <property type="match status" value="1"/>
</dbReference>
<reference evidence="10 11" key="1">
    <citation type="submission" date="2021-10" db="EMBL/GenBank/DDBJ databases">
        <authorList>
            <person name="Criscuolo A."/>
        </authorList>
    </citation>
    <scope>NUCLEOTIDE SEQUENCE [LARGE SCALE GENOMIC DNA]</scope>
    <source>
        <strain evidence="11">CIP 111899</strain>
    </source>
</reference>
<name>A0ABN7ZXU0_9BACI</name>
<keyword evidence="11" id="KW-1185">Reference proteome</keyword>
<feature type="transmembrane region" description="Helical" evidence="8">
    <location>
        <begin position="394"/>
        <end position="411"/>
    </location>
</feature>
<evidence type="ECO:0000256" key="6">
    <source>
        <dbReference type="ARBA" id="ARBA00022989"/>
    </source>
</evidence>
<feature type="transmembrane region" description="Helical" evidence="8">
    <location>
        <begin position="52"/>
        <end position="72"/>
    </location>
</feature>
<keyword evidence="6 8" id="KW-1133">Transmembrane helix</keyword>
<dbReference type="Pfam" id="PF13231">
    <property type="entry name" value="PMT_2"/>
    <property type="match status" value="1"/>
</dbReference>
<evidence type="ECO:0000256" key="4">
    <source>
        <dbReference type="ARBA" id="ARBA00022679"/>
    </source>
</evidence>
<dbReference type="Proteomes" id="UP000789423">
    <property type="component" value="Unassembled WGS sequence"/>
</dbReference>
<feature type="transmembrane region" description="Helical" evidence="8">
    <location>
        <begin position="270"/>
        <end position="293"/>
    </location>
</feature>
<comment type="caution">
    <text evidence="10">The sequence shown here is derived from an EMBL/GenBank/DDBJ whole genome shotgun (WGS) entry which is preliminary data.</text>
</comment>
<keyword evidence="7 8" id="KW-0472">Membrane</keyword>
<keyword evidence="5 8" id="KW-0812">Transmembrane</keyword>
<keyword evidence="3" id="KW-0328">Glycosyltransferase</keyword>
<gene>
    <name evidence="10" type="ORF">BACCIP111899_02773</name>
</gene>
<feature type="transmembrane region" description="Helical" evidence="8">
    <location>
        <begin position="12"/>
        <end position="32"/>
    </location>
</feature>
<feature type="transmembrane region" description="Helical" evidence="8">
    <location>
        <begin position="230"/>
        <end position="258"/>
    </location>
</feature>
<feature type="domain" description="Glycosyltransferase RgtA/B/C/D-like" evidence="9">
    <location>
        <begin position="139"/>
        <end position="280"/>
    </location>
</feature>
<organism evidence="10 11">
    <name type="scientific">Bacillus rhizoplanae</name>
    <dbReference type="NCBI Taxonomy" id="2880966"/>
    <lineage>
        <taxon>Bacteria</taxon>
        <taxon>Bacillati</taxon>
        <taxon>Bacillota</taxon>
        <taxon>Bacilli</taxon>
        <taxon>Bacillales</taxon>
        <taxon>Bacillaceae</taxon>
        <taxon>Bacillus</taxon>
    </lineage>
</organism>